<accession>A0A9Q0RYR7</accession>
<protein>
    <submittedName>
        <fullName evidence="1">Uncharacterized protein</fullName>
    </submittedName>
</protein>
<name>A0A9Q0RYR7_9DIPT</name>
<comment type="caution">
    <text evidence="1">The sequence shown here is derived from an EMBL/GenBank/DDBJ whole genome shotgun (WGS) entry which is preliminary data.</text>
</comment>
<evidence type="ECO:0000313" key="2">
    <source>
        <dbReference type="Proteomes" id="UP001151699"/>
    </source>
</evidence>
<gene>
    <name evidence="1" type="ORF">Bhyg_10458</name>
</gene>
<reference evidence="1" key="1">
    <citation type="submission" date="2022-07" db="EMBL/GenBank/DDBJ databases">
        <authorList>
            <person name="Trinca V."/>
            <person name="Uliana J.V.C."/>
            <person name="Torres T.T."/>
            <person name="Ward R.J."/>
            <person name="Monesi N."/>
        </authorList>
    </citation>
    <scope>NUCLEOTIDE SEQUENCE</scope>
    <source>
        <strain evidence="1">HSMRA1968</strain>
        <tissue evidence="1">Whole embryos</tissue>
    </source>
</reference>
<dbReference type="AlphaFoldDB" id="A0A9Q0RYR7"/>
<sequence length="65" mass="7818">MIIICDSHLAHLPPILKMSKFFEFLFNNQHVRKDFKERLQSTKKMKKLILLDLSESNFEKQIENL</sequence>
<keyword evidence="2" id="KW-1185">Reference proteome</keyword>
<organism evidence="1 2">
    <name type="scientific">Pseudolycoriella hygida</name>
    <dbReference type="NCBI Taxonomy" id="35572"/>
    <lineage>
        <taxon>Eukaryota</taxon>
        <taxon>Metazoa</taxon>
        <taxon>Ecdysozoa</taxon>
        <taxon>Arthropoda</taxon>
        <taxon>Hexapoda</taxon>
        <taxon>Insecta</taxon>
        <taxon>Pterygota</taxon>
        <taxon>Neoptera</taxon>
        <taxon>Endopterygota</taxon>
        <taxon>Diptera</taxon>
        <taxon>Nematocera</taxon>
        <taxon>Sciaroidea</taxon>
        <taxon>Sciaridae</taxon>
        <taxon>Pseudolycoriella</taxon>
    </lineage>
</organism>
<evidence type="ECO:0000313" key="1">
    <source>
        <dbReference type="EMBL" id="KAJ6637727.1"/>
    </source>
</evidence>
<dbReference type="Proteomes" id="UP001151699">
    <property type="component" value="Chromosome X"/>
</dbReference>
<dbReference type="EMBL" id="WJQU01000003">
    <property type="protein sequence ID" value="KAJ6637727.1"/>
    <property type="molecule type" value="Genomic_DNA"/>
</dbReference>
<proteinExistence type="predicted"/>